<evidence type="ECO:0000313" key="3">
    <source>
        <dbReference type="Proteomes" id="UP001187315"/>
    </source>
</evidence>
<accession>A0AA88T790</accession>
<sequence length="96" mass="10715">MYNHEQSKLSVILTELENTPSSAVYLSSLLECSAHWCCALIKSPALCSVSLPETLHFLVFLTALKPLVLSLVIFTLFTRITDIYLLKHKDGGFEPC</sequence>
<gene>
    <name evidence="2" type="ORF">Q7C36_003258</name>
</gene>
<keyword evidence="3" id="KW-1185">Reference proteome</keyword>
<dbReference type="AlphaFoldDB" id="A0AA88T790"/>
<dbReference type="EMBL" id="JAVHJS010000003">
    <property type="protein sequence ID" value="KAK2864104.1"/>
    <property type="molecule type" value="Genomic_DNA"/>
</dbReference>
<protein>
    <submittedName>
        <fullName evidence="2">Uncharacterized protein</fullName>
    </submittedName>
</protein>
<feature type="transmembrane region" description="Helical" evidence="1">
    <location>
        <begin position="55"/>
        <end position="77"/>
    </location>
</feature>
<reference evidence="2" key="1">
    <citation type="submission" date="2023-08" db="EMBL/GenBank/DDBJ databases">
        <title>Pelteobagrus vachellii genome.</title>
        <authorList>
            <person name="Liu H."/>
        </authorList>
    </citation>
    <scope>NUCLEOTIDE SEQUENCE</scope>
    <source>
        <strain evidence="2">PRFRI_2022a</strain>
        <tissue evidence="2">Muscle</tissue>
    </source>
</reference>
<proteinExistence type="predicted"/>
<evidence type="ECO:0000313" key="2">
    <source>
        <dbReference type="EMBL" id="KAK2864104.1"/>
    </source>
</evidence>
<keyword evidence="1" id="KW-0472">Membrane</keyword>
<comment type="caution">
    <text evidence="2">The sequence shown here is derived from an EMBL/GenBank/DDBJ whole genome shotgun (WGS) entry which is preliminary data.</text>
</comment>
<name>A0AA88T790_TACVA</name>
<organism evidence="2 3">
    <name type="scientific">Tachysurus vachellii</name>
    <name type="common">Darkbarbel catfish</name>
    <name type="synonym">Pelteobagrus vachellii</name>
    <dbReference type="NCBI Taxonomy" id="175792"/>
    <lineage>
        <taxon>Eukaryota</taxon>
        <taxon>Metazoa</taxon>
        <taxon>Chordata</taxon>
        <taxon>Craniata</taxon>
        <taxon>Vertebrata</taxon>
        <taxon>Euteleostomi</taxon>
        <taxon>Actinopterygii</taxon>
        <taxon>Neopterygii</taxon>
        <taxon>Teleostei</taxon>
        <taxon>Ostariophysi</taxon>
        <taxon>Siluriformes</taxon>
        <taxon>Bagridae</taxon>
        <taxon>Tachysurus</taxon>
    </lineage>
</organism>
<keyword evidence="1" id="KW-1133">Transmembrane helix</keyword>
<dbReference type="Proteomes" id="UP001187315">
    <property type="component" value="Unassembled WGS sequence"/>
</dbReference>
<keyword evidence="1" id="KW-0812">Transmembrane</keyword>
<evidence type="ECO:0000256" key="1">
    <source>
        <dbReference type="SAM" id="Phobius"/>
    </source>
</evidence>